<proteinExistence type="predicted"/>
<comment type="caution">
    <text evidence="2">The sequence shown here is derived from an EMBL/GenBank/DDBJ whole genome shotgun (WGS) entry which is preliminary data.</text>
</comment>
<keyword evidence="3" id="KW-1185">Reference proteome</keyword>
<protein>
    <submittedName>
        <fullName evidence="2">Uncharacterized protein</fullName>
    </submittedName>
</protein>
<feature type="chain" id="PRO_5029484393" evidence="1">
    <location>
        <begin position="19"/>
        <end position="152"/>
    </location>
</feature>
<dbReference type="AlphaFoldDB" id="A0A7J6L9U0"/>
<sequence length="152" mass="17424">MTILLPLLLGLAVRGSKEFPLKIYGGFFRCMNYHIDSNWFDVMLRVYPERGLLAMAYTCDGKTFGTFEDTFMKDGDMLVLNSSTHRHSGKYQKFLDDFGERCPSLRKKPSWPDLAKFFPVIVPAFLPYGAMEFYVSGFKLALKRDPPRSTPS</sequence>
<name>A0A7J6L9U0_PERCH</name>
<accession>A0A7J6L9U0</accession>
<dbReference type="EMBL" id="JAAPAO010000631">
    <property type="protein sequence ID" value="KAF4655880.1"/>
    <property type="molecule type" value="Genomic_DNA"/>
</dbReference>
<evidence type="ECO:0000313" key="3">
    <source>
        <dbReference type="Proteomes" id="UP000591131"/>
    </source>
</evidence>
<gene>
    <name evidence="2" type="ORF">FOL47_009252</name>
</gene>
<dbReference type="Proteomes" id="UP000591131">
    <property type="component" value="Unassembled WGS sequence"/>
</dbReference>
<feature type="signal peptide" evidence="1">
    <location>
        <begin position="1"/>
        <end position="18"/>
    </location>
</feature>
<evidence type="ECO:0000313" key="2">
    <source>
        <dbReference type="EMBL" id="KAF4655880.1"/>
    </source>
</evidence>
<reference evidence="2 3" key="1">
    <citation type="submission" date="2020-04" db="EMBL/GenBank/DDBJ databases">
        <title>Perkinsus chesapeaki whole genome sequence.</title>
        <authorList>
            <person name="Bogema D.R."/>
        </authorList>
    </citation>
    <scope>NUCLEOTIDE SEQUENCE [LARGE SCALE GENOMIC DNA]</scope>
    <source>
        <strain evidence="2">ATCC PRA-425</strain>
    </source>
</reference>
<organism evidence="2 3">
    <name type="scientific">Perkinsus chesapeaki</name>
    <name type="common">Clam parasite</name>
    <name type="synonym">Perkinsus andrewsi</name>
    <dbReference type="NCBI Taxonomy" id="330153"/>
    <lineage>
        <taxon>Eukaryota</taxon>
        <taxon>Sar</taxon>
        <taxon>Alveolata</taxon>
        <taxon>Perkinsozoa</taxon>
        <taxon>Perkinsea</taxon>
        <taxon>Perkinsida</taxon>
        <taxon>Perkinsidae</taxon>
        <taxon>Perkinsus</taxon>
    </lineage>
</organism>
<keyword evidence="1" id="KW-0732">Signal</keyword>
<evidence type="ECO:0000256" key="1">
    <source>
        <dbReference type="SAM" id="SignalP"/>
    </source>
</evidence>